<reference evidence="1 2" key="1">
    <citation type="submission" date="2016-04" db="EMBL/GenBank/DDBJ databases">
        <title>Genome sequence of Methanobrevibacter filiformis DSM 11501.</title>
        <authorList>
            <person name="Poehlein A."/>
            <person name="Seedorf H."/>
            <person name="Daniel R."/>
        </authorList>
    </citation>
    <scope>NUCLEOTIDE SEQUENCE [LARGE SCALE GENOMIC DNA]</scope>
    <source>
        <strain evidence="1 2">DSM 11501</strain>
    </source>
</reference>
<organism evidence="1 2">
    <name type="scientific">Methanobrevibacter filiformis</name>
    <dbReference type="NCBI Taxonomy" id="55758"/>
    <lineage>
        <taxon>Archaea</taxon>
        <taxon>Methanobacteriati</taxon>
        <taxon>Methanobacteriota</taxon>
        <taxon>Methanomada group</taxon>
        <taxon>Methanobacteria</taxon>
        <taxon>Methanobacteriales</taxon>
        <taxon>Methanobacteriaceae</taxon>
        <taxon>Methanobrevibacter</taxon>
    </lineage>
</organism>
<dbReference type="EMBL" id="LWMT01000005">
    <property type="protein sequence ID" value="KZX17618.1"/>
    <property type="molecule type" value="Genomic_DNA"/>
</dbReference>
<keyword evidence="2" id="KW-1185">Reference proteome</keyword>
<name>A0A166FFC5_9EURY</name>
<dbReference type="STRING" id="55758.MBFIL_00280"/>
<proteinExistence type="predicted"/>
<dbReference type="PATRIC" id="fig|55758.3.peg.34"/>
<sequence length="45" mass="5139">MYLDIETPENIIKELINMDKALASAQAIEEHVTQNPLKNIENTNK</sequence>
<comment type="caution">
    <text evidence="1">The sequence shown here is derived from an EMBL/GenBank/DDBJ whole genome shotgun (WGS) entry which is preliminary data.</text>
</comment>
<dbReference type="Proteomes" id="UP000077066">
    <property type="component" value="Unassembled WGS sequence"/>
</dbReference>
<gene>
    <name evidence="1" type="ORF">MBFIL_00280</name>
</gene>
<accession>A0A166FFC5</accession>
<dbReference type="AlphaFoldDB" id="A0A166FFC5"/>
<evidence type="ECO:0000313" key="2">
    <source>
        <dbReference type="Proteomes" id="UP000077066"/>
    </source>
</evidence>
<protein>
    <submittedName>
        <fullName evidence="1">Uncharacterized protein</fullName>
    </submittedName>
</protein>
<evidence type="ECO:0000313" key="1">
    <source>
        <dbReference type="EMBL" id="KZX17618.1"/>
    </source>
</evidence>